<proteinExistence type="predicted"/>
<dbReference type="GO" id="GO:0006629">
    <property type="term" value="P:lipid metabolic process"/>
    <property type="evidence" value="ECO:0007669"/>
    <property type="project" value="InterPro"/>
</dbReference>
<keyword evidence="3" id="KW-1185">Reference proteome</keyword>
<name>G8M317_ACECE</name>
<dbReference type="OrthoDB" id="384721at2"/>
<dbReference type="AlphaFoldDB" id="G8M317"/>
<dbReference type="Gene3D" id="2.60.120.560">
    <property type="entry name" value="Exo-inulinase, domain 1"/>
    <property type="match status" value="1"/>
</dbReference>
<dbReference type="InterPro" id="IPR017946">
    <property type="entry name" value="PLC-like_Pdiesterase_TIM-brl"/>
</dbReference>
<protein>
    <submittedName>
        <fullName evidence="2">Glycerophosphoryl diester phosphodiesterase</fullName>
    </submittedName>
</protein>
<dbReference type="PANTHER" id="PTHR46211">
    <property type="entry name" value="GLYCEROPHOSPHORYL DIESTER PHOSPHODIESTERASE"/>
    <property type="match status" value="1"/>
</dbReference>
<evidence type="ECO:0000259" key="1">
    <source>
        <dbReference type="PROSITE" id="PS51704"/>
    </source>
</evidence>
<dbReference type="Gene3D" id="3.20.20.190">
    <property type="entry name" value="Phosphatidylinositol (PI) phosphodiesterase"/>
    <property type="match status" value="2"/>
</dbReference>
<evidence type="ECO:0000313" key="2">
    <source>
        <dbReference type="EMBL" id="AEV69326.1"/>
    </source>
</evidence>
<dbReference type="Pfam" id="PF03009">
    <property type="entry name" value="GDPD"/>
    <property type="match status" value="1"/>
</dbReference>
<feature type="domain" description="GP-PDE" evidence="1">
    <location>
        <begin position="577"/>
        <end position="823"/>
    </location>
</feature>
<dbReference type="InterPro" id="IPR030395">
    <property type="entry name" value="GP_PDE_dom"/>
</dbReference>
<reference evidence="2 3" key="2">
    <citation type="journal article" date="2012" name="Stand. Genomic Sci.">
        <title>Complete Genome Sequence of Clostridium clariflavum DSM 19732.</title>
        <authorList>
            <person name="Izquierdo J.A."/>
            <person name="Goodwin L."/>
            <person name="Davenport K.W."/>
            <person name="Teshima H."/>
            <person name="Bruce D."/>
            <person name="Detter C."/>
            <person name="Tapia R."/>
            <person name="Han S."/>
            <person name="Land M."/>
            <person name="Hauser L."/>
            <person name="Jeffries C.D."/>
            <person name="Han J."/>
            <person name="Pitluck S."/>
            <person name="Nolan M."/>
            <person name="Chen A."/>
            <person name="Huntemann M."/>
            <person name="Mavromatis K."/>
            <person name="Mikhailova N."/>
            <person name="Liolios K."/>
            <person name="Woyke T."/>
            <person name="Lynd L.R."/>
        </authorList>
    </citation>
    <scope>NUCLEOTIDE SEQUENCE [LARGE SCALE GENOMIC DNA]</scope>
    <source>
        <strain evidence="3">DSM 19732 / NBRC 101661 / EBR45</strain>
    </source>
</reference>
<evidence type="ECO:0000313" key="3">
    <source>
        <dbReference type="Proteomes" id="UP000005435"/>
    </source>
</evidence>
<gene>
    <name evidence="2" type="ordered locus">Clocl_2773</name>
</gene>
<organism evidence="2 3">
    <name type="scientific">Acetivibrio clariflavus (strain DSM 19732 / NBRC 101661 / EBR45)</name>
    <name type="common">Clostridium clariflavum</name>
    <dbReference type="NCBI Taxonomy" id="720554"/>
    <lineage>
        <taxon>Bacteria</taxon>
        <taxon>Bacillati</taxon>
        <taxon>Bacillota</taxon>
        <taxon>Clostridia</taxon>
        <taxon>Eubacteriales</taxon>
        <taxon>Oscillospiraceae</taxon>
        <taxon>Acetivibrio</taxon>
    </lineage>
</organism>
<dbReference type="Proteomes" id="UP000005435">
    <property type="component" value="Chromosome"/>
</dbReference>
<dbReference type="eggNOG" id="COG0584">
    <property type="taxonomic scope" value="Bacteria"/>
</dbReference>
<dbReference type="RefSeq" id="WP_014255877.1">
    <property type="nucleotide sequence ID" value="NC_016627.1"/>
</dbReference>
<dbReference type="PROSITE" id="PS51704">
    <property type="entry name" value="GP_PDE"/>
    <property type="match status" value="1"/>
</dbReference>
<dbReference type="PANTHER" id="PTHR46211:SF14">
    <property type="entry name" value="GLYCEROPHOSPHODIESTER PHOSPHODIESTERASE"/>
    <property type="match status" value="1"/>
</dbReference>
<sequence precursor="true">MKKFVLSIFLSTVMLIQSNNFIYGADNTNRTAFGKLAFSNYLSGSSNVLSSNINNAKIISIAHDKGYVFAIKGTIPAKQIKFTAKMQDFSSKTIDGDQGQWYFSNSSVAQYSNGQINILKKGVTKATFVINGVSTSLMLFAKESEEDSYVLYEENFNSLVDGSLPSGWIRKDGANGSNTYVKNGALYIDGRLGAARVLLPEYLSKFGNYVIEADVTNLSANDDMSWGAIMYRIQKNDYPYYQMTVKKKATAANGTEFAEKDINNNWIVGKINFFYEDINESKMYHYKVKAYNNIVEQWIGNVMLMSVDTWGIYPAGGIGFQASGCIMKVDNVKVSLLEEPLGPVKSPEDNFARVKEVNTKIAMAPTLVSEIKSKEEFDRLISNGQVGTIILSVNKNLEVTGYGPNNVIGTVASFYEAMKSKVIPAFRVNDLESAQAISKYLKDNGIEDVFVISKYPDLVREARKNYAFVRGIVEFESLPSNLDSNQLLNIVSFANRNLSRIVLIPSDAATKNNVRYLQQRLITVWTKDTAKDNGNEKIVNLHRIIASGSNGILTDSVEKAVQALSLYNKNTTIIRKPFLIGHRGVPQLAPENTIEGAELAFTLGADMVENDIWITKAGADGKQHLVVIHDETLERTTTGKGKVSEMTLEQIRTYFANNQFKNKYPAAKVPTLAQYFEKFNGRDKTILVEIKSKDPKTADSFVELVENSRAYGQAIAISSNNDQLKRIKALMPEISLGNIRAGYDFKSDAYGALRYALWEAQSLDSSLMPNCESISKDFMEIAKHRGMTIWPWNINDISTAIHYFKMGVWGISTDCAFVFSDWAADITPKQSNVYMKSGELSLLEANIKTYNGTVKSVIPEVVVIGGDDCIEVLGSIVKAKKPGIVYVLLRYTARLSGLPEDVYDLYTEPVRIQVG</sequence>
<dbReference type="STRING" id="720554.Clocl_2773"/>
<dbReference type="HOGENOM" id="CLU_352201_0_0_9"/>
<dbReference type="EMBL" id="CP003065">
    <property type="protein sequence ID" value="AEV69326.1"/>
    <property type="molecule type" value="Genomic_DNA"/>
</dbReference>
<dbReference type="SUPFAM" id="SSF51695">
    <property type="entry name" value="PLC-like phosphodiesterases"/>
    <property type="match status" value="1"/>
</dbReference>
<accession>G8M317</accession>
<dbReference type="GO" id="GO:0008081">
    <property type="term" value="F:phosphoric diester hydrolase activity"/>
    <property type="evidence" value="ECO:0007669"/>
    <property type="project" value="InterPro"/>
</dbReference>
<dbReference type="KEGG" id="ccl:Clocl_2773"/>
<reference evidence="3" key="1">
    <citation type="submission" date="2011-12" db="EMBL/GenBank/DDBJ databases">
        <title>Complete sequence of Clostridium clariflavum DSM 19732.</title>
        <authorList>
            <consortium name="US DOE Joint Genome Institute"/>
            <person name="Lucas S."/>
            <person name="Han J."/>
            <person name="Lapidus A."/>
            <person name="Cheng J.-F."/>
            <person name="Goodwin L."/>
            <person name="Pitluck S."/>
            <person name="Peters L."/>
            <person name="Teshima H."/>
            <person name="Detter J.C."/>
            <person name="Han C."/>
            <person name="Tapia R."/>
            <person name="Land M."/>
            <person name="Hauser L."/>
            <person name="Kyrpides N."/>
            <person name="Ivanova N."/>
            <person name="Pagani I."/>
            <person name="Kitzmiller T."/>
            <person name="Lynd L."/>
            <person name="Izquierdo J."/>
            <person name="Woyke T."/>
        </authorList>
    </citation>
    <scope>NUCLEOTIDE SEQUENCE [LARGE SCALE GENOMIC DNA]</scope>
    <source>
        <strain evidence="3">DSM 19732 / NBRC 101661 / EBR45</strain>
    </source>
</reference>